<dbReference type="SMART" id="SM00064">
    <property type="entry name" value="FYVE"/>
    <property type="match status" value="1"/>
</dbReference>
<dbReference type="CDD" id="cd15737">
    <property type="entry name" value="FYVE2_Vac1p_like"/>
    <property type="match status" value="1"/>
</dbReference>
<accession>A0A316ZAT7</accession>
<feature type="region of interest" description="Disordered" evidence="6">
    <location>
        <begin position="677"/>
        <end position="702"/>
    </location>
</feature>
<evidence type="ECO:0000256" key="4">
    <source>
        <dbReference type="PROSITE-ProRule" id="PRU00091"/>
    </source>
</evidence>
<feature type="region of interest" description="Disordered" evidence="6">
    <location>
        <begin position="316"/>
        <end position="373"/>
    </location>
</feature>
<feature type="compositionally biased region" description="Polar residues" evidence="6">
    <location>
        <begin position="216"/>
        <end position="234"/>
    </location>
</feature>
<dbReference type="EMBL" id="KZ819290">
    <property type="protein sequence ID" value="PWN98937.1"/>
    <property type="molecule type" value="Genomic_DNA"/>
</dbReference>
<keyword evidence="2 4" id="KW-0863">Zinc-finger</keyword>
<dbReference type="AlphaFoldDB" id="A0A316ZAT7"/>
<dbReference type="PANTHER" id="PTHR23164:SF30">
    <property type="entry name" value="EARLY ENDOSOME ANTIGEN 1"/>
    <property type="match status" value="1"/>
</dbReference>
<dbReference type="Pfam" id="PF01363">
    <property type="entry name" value="FYVE"/>
    <property type="match status" value="1"/>
</dbReference>
<sequence length="771" mass="80543">MPDGQATGAAPASPVPYRAYVSHRRAQSSLSLASSAATTPAPSPPPTLARAPPNSAASAAPAPAPAARSKQAQSSRAPTSALAAAPLVAPPALRPSPLRADKLPPPPALRTGSSLRGAAAPPAAAQVARGADERPPPALRTASSLRAAAPASAAKGKARASQEQPAAPDADAAAATSDASPSQTGRPPVQRSASGRALGTAASGAPPPLTPGPSEAASSEQTPSLTAEASSSSKLLPGHGQSARPGHAHSHSHSHSTVHAAPSHASHPSHARSLSSTPLPHHISTAARLRGAGGHSGASSPLPVSPLLSPALAPTLSAQQAAQPQLPALQPGPSAASRQPGFQPRGVSRSRTDEFLAARESKGKGREERGLEGERMQRRLEKLVAIHFSGDAPAPDAPSTSTFAAWTGSWRGARAEEEKRTREREREIVRWEEDGERRSCAVCSTPFSLAVRKHHCRLCGRVVCASPHLAALNGFGAPGAPSPAQPISAQKCSRLVVADPASALMRDAPRTDPSRPERVGVRVCRDCRSIVMRRQYMMDDGHVPALVKLYDALSSLQREIETNLPEFQEMIMGLQKQDASAALGTDVDTAPSRAALQLQREAAQARKALLTNFANYDALAKRIRRLPVEDAEGGADEDGGAAPREGAQERLQEAIWTRANLFLQQNMFPLQSLPKLGAQKGKSKTNGTHSPTPSTSSLASLTPEELSLLGPNAEEELEALQEQLAQLEAWAAKAQQARKLDDAKTLRASAEEVAREVRRRQTVLRGAGRLK</sequence>
<keyword evidence="5" id="KW-0175">Coiled coil</keyword>
<feature type="domain" description="FYVE-type" evidence="7">
    <location>
        <begin position="434"/>
        <end position="532"/>
    </location>
</feature>
<dbReference type="RefSeq" id="XP_025599216.1">
    <property type="nucleotide sequence ID" value="XM_025745192.1"/>
</dbReference>
<feature type="coiled-coil region" evidence="5">
    <location>
        <begin position="710"/>
        <end position="760"/>
    </location>
</feature>
<feature type="compositionally biased region" description="Basic residues" evidence="6">
    <location>
        <begin position="246"/>
        <end position="256"/>
    </location>
</feature>
<evidence type="ECO:0000259" key="7">
    <source>
        <dbReference type="PROSITE" id="PS50178"/>
    </source>
</evidence>
<feature type="compositionally biased region" description="Low complexity" evidence="6">
    <location>
        <begin position="316"/>
        <end position="337"/>
    </location>
</feature>
<feature type="compositionally biased region" description="Basic and acidic residues" evidence="6">
    <location>
        <begin position="350"/>
        <end position="373"/>
    </location>
</feature>
<dbReference type="InterPro" id="IPR013083">
    <property type="entry name" value="Znf_RING/FYVE/PHD"/>
</dbReference>
<dbReference type="InterPro" id="IPR017455">
    <property type="entry name" value="Znf_FYVE-rel"/>
</dbReference>
<evidence type="ECO:0000256" key="6">
    <source>
        <dbReference type="SAM" id="MobiDB-lite"/>
    </source>
</evidence>
<dbReference type="InterPro" id="IPR000306">
    <property type="entry name" value="Znf_FYVE"/>
</dbReference>
<gene>
    <name evidence="8" type="ORF">FA09DRAFT_360080</name>
</gene>
<feature type="compositionally biased region" description="Low complexity" evidence="6">
    <location>
        <begin position="48"/>
        <end position="87"/>
    </location>
</feature>
<feature type="compositionally biased region" description="Low complexity" evidence="6">
    <location>
        <begin position="690"/>
        <end position="702"/>
    </location>
</feature>
<dbReference type="Proteomes" id="UP000245946">
    <property type="component" value="Unassembled WGS sequence"/>
</dbReference>
<evidence type="ECO:0000313" key="9">
    <source>
        <dbReference type="Proteomes" id="UP000245946"/>
    </source>
</evidence>
<dbReference type="PROSITE" id="PS50178">
    <property type="entry name" value="ZF_FYVE"/>
    <property type="match status" value="1"/>
</dbReference>
<dbReference type="OrthoDB" id="166134at2759"/>
<name>A0A316ZAT7_9BASI</name>
<dbReference type="InterPro" id="IPR011011">
    <property type="entry name" value="Znf_FYVE_PHD"/>
</dbReference>
<evidence type="ECO:0000256" key="5">
    <source>
        <dbReference type="SAM" id="Coils"/>
    </source>
</evidence>
<proteinExistence type="predicted"/>
<feature type="compositionally biased region" description="Low complexity" evidence="6">
    <location>
        <begin position="27"/>
        <end position="40"/>
    </location>
</feature>
<protein>
    <submittedName>
        <fullName evidence="8">FYVE-domain-containing protein</fullName>
    </submittedName>
</protein>
<keyword evidence="1" id="KW-0479">Metal-binding</keyword>
<dbReference type="InterPro" id="IPR036531">
    <property type="entry name" value="Rbsn_Rab-bd_sf"/>
</dbReference>
<evidence type="ECO:0000256" key="2">
    <source>
        <dbReference type="ARBA" id="ARBA00022771"/>
    </source>
</evidence>
<dbReference type="STRING" id="58919.A0A316ZAT7"/>
<keyword evidence="9" id="KW-1185">Reference proteome</keyword>
<feature type="compositionally biased region" description="Low complexity" evidence="6">
    <location>
        <begin position="116"/>
        <end position="129"/>
    </location>
</feature>
<evidence type="ECO:0000256" key="3">
    <source>
        <dbReference type="ARBA" id="ARBA00022833"/>
    </source>
</evidence>
<feature type="compositionally biased region" description="Low complexity" evidence="6">
    <location>
        <begin position="139"/>
        <end position="183"/>
    </location>
</feature>
<evidence type="ECO:0000313" key="8">
    <source>
        <dbReference type="EMBL" id="PWN98937.1"/>
    </source>
</evidence>
<feature type="compositionally biased region" description="Low complexity" evidence="6">
    <location>
        <begin position="257"/>
        <end position="276"/>
    </location>
</feature>
<organism evidence="8 9">
    <name type="scientific">Tilletiopsis washingtonensis</name>
    <dbReference type="NCBI Taxonomy" id="58919"/>
    <lineage>
        <taxon>Eukaryota</taxon>
        <taxon>Fungi</taxon>
        <taxon>Dikarya</taxon>
        <taxon>Basidiomycota</taxon>
        <taxon>Ustilaginomycotina</taxon>
        <taxon>Exobasidiomycetes</taxon>
        <taxon>Entylomatales</taxon>
        <taxon>Entylomatales incertae sedis</taxon>
        <taxon>Tilletiopsis</taxon>
    </lineage>
</organism>
<dbReference type="Gene3D" id="3.30.40.10">
    <property type="entry name" value="Zinc/RING finger domain, C3HC4 (zinc finger)"/>
    <property type="match status" value="1"/>
</dbReference>
<reference evidence="8 9" key="1">
    <citation type="journal article" date="2018" name="Mol. Biol. Evol.">
        <title>Broad Genomic Sampling Reveals a Smut Pathogenic Ancestry of the Fungal Clade Ustilaginomycotina.</title>
        <authorList>
            <person name="Kijpornyongpan T."/>
            <person name="Mondo S.J."/>
            <person name="Barry K."/>
            <person name="Sandor L."/>
            <person name="Lee J."/>
            <person name="Lipzen A."/>
            <person name="Pangilinan J."/>
            <person name="LaButti K."/>
            <person name="Hainaut M."/>
            <person name="Henrissat B."/>
            <person name="Grigoriev I.V."/>
            <person name="Spatafora J.W."/>
            <person name="Aime M.C."/>
        </authorList>
    </citation>
    <scope>NUCLEOTIDE SEQUENCE [LARGE SCALE GENOMIC DNA]</scope>
    <source>
        <strain evidence="8 9">MCA 4186</strain>
    </source>
</reference>
<dbReference type="PANTHER" id="PTHR23164">
    <property type="entry name" value="EARLY ENDOSOME ANTIGEN 1"/>
    <property type="match status" value="1"/>
</dbReference>
<evidence type="ECO:0000256" key="1">
    <source>
        <dbReference type="ARBA" id="ARBA00022723"/>
    </source>
</evidence>
<dbReference type="SUPFAM" id="SSF57903">
    <property type="entry name" value="FYVE/PHD zinc finger"/>
    <property type="match status" value="1"/>
</dbReference>
<dbReference type="SUPFAM" id="SSF140125">
    <property type="entry name" value="Rabenosyn-5 Rab-binding domain-like"/>
    <property type="match status" value="1"/>
</dbReference>
<keyword evidence="3" id="KW-0862">Zinc</keyword>
<dbReference type="GO" id="GO:0008270">
    <property type="term" value="F:zinc ion binding"/>
    <property type="evidence" value="ECO:0007669"/>
    <property type="project" value="UniProtKB-KW"/>
</dbReference>
<dbReference type="GeneID" id="37272736"/>
<feature type="region of interest" description="Disordered" evidence="6">
    <location>
        <begin position="1"/>
        <end position="279"/>
    </location>
</feature>